<gene>
    <name evidence="2" type="ORF">FVEG_16997</name>
</gene>
<reference evidence="2 3" key="1">
    <citation type="journal article" date="2010" name="Nature">
        <title>Comparative genomics reveals mobile pathogenicity chromosomes in Fusarium.</title>
        <authorList>
            <person name="Ma L.J."/>
            <person name="van der Does H.C."/>
            <person name="Borkovich K.A."/>
            <person name="Coleman J.J."/>
            <person name="Daboussi M.J."/>
            <person name="Di Pietro A."/>
            <person name="Dufresne M."/>
            <person name="Freitag M."/>
            <person name="Grabherr M."/>
            <person name="Henrissat B."/>
            <person name="Houterman P.M."/>
            <person name="Kang S."/>
            <person name="Shim W.B."/>
            <person name="Woloshuk C."/>
            <person name="Xie X."/>
            <person name="Xu J.R."/>
            <person name="Antoniw J."/>
            <person name="Baker S.E."/>
            <person name="Bluhm B.H."/>
            <person name="Breakspear A."/>
            <person name="Brown D.W."/>
            <person name="Butchko R.A."/>
            <person name="Chapman S."/>
            <person name="Coulson R."/>
            <person name="Coutinho P.M."/>
            <person name="Danchin E.G."/>
            <person name="Diener A."/>
            <person name="Gale L.R."/>
            <person name="Gardiner D.M."/>
            <person name="Goff S."/>
            <person name="Hammond-Kosack K.E."/>
            <person name="Hilburn K."/>
            <person name="Hua-Van A."/>
            <person name="Jonkers W."/>
            <person name="Kazan K."/>
            <person name="Kodira C.D."/>
            <person name="Koehrsen M."/>
            <person name="Kumar L."/>
            <person name="Lee Y.H."/>
            <person name="Li L."/>
            <person name="Manners J.M."/>
            <person name="Miranda-Saavedra D."/>
            <person name="Mukherjee M."/>
            <person name="Park G."/>
            <person name="Park J."/>
            <person name="Park S.Y."/>
            <person name="Proctor R.H."/>
            <person name="Regev A."/>
            <person name="Ruiz-Roldan M.C."/>
            <person name="Sain D."/>
            <person name="Sakthikumar S."/>
            <person name="Sykes S."/>
            <person name="Schwartz D.C."/>
            <person name="Turgeon B.G."/>
            <person name="Wapinski I."/>
            <person name="Yoder O."/>
            <person name="Young S."/>
            <person name="Zeng Q."/>
            <person name="Zhou S."/>
            <person name="Galagan J."/>
            <person name="Cuomo C.A."/>
            <person name="Kistler H.C."/>
            <person name="Rep M."/>
        </authorList>
    </citation>
    <scope>NUCLEOTIDE SEQUENCE [LARGE SCALE GENOMIC DNA]</scope>
    <source>
        <strain evidence="3">M3125 / FGSC 7600</strain>
    </source>
</reference>
<dbReference type="Proteomes" id="UP000009096">
    <property type="component" value="Chromosome 9"/>
</dbReference>
<dbReference type="RefSeq" id="XP_018758772.1">
    <property type="nucleotide sequence ID" value="XM_018906232.1"/>
</dbReference>
<evidence type="ECO:0000313" key="3">
    <source>
        <dbReference type="Proteomes" id="UP000009096"/>
    </source>
</evidence>
<sequence>MATQEKNIQNFFFPSLSMEATQAQPDPPDKGGETSRAGNIMIVSGGSSVAPPGTIVRVGGSATRGSRR</sequence>
<dbReference type="GeneID" id="30073873"/>
<dbReference type="AlphaFoldDB" id="W7MND1"/>
<evidence type="ECO:0000313" key="2">
    <source>
        <dbReference type="EMBL" id="EWG52581.1"/>
    </source>
</evidence>
<proteinExistence type="predicted"/>
<protein>
    <submittedName>
        <fullName evidence="2">Uncharacterized protein</fullName>
    </submittedName>
</protein>
<dbReference type="EMBL" id="CM000586">
    <property type="protein sequence ID" value="EWG52581.1"/>
    <property type="molecule type" value="Genomic_DNA"/>
</dbReference>
<dbReference type="KEGG" id="fvr:FVEG_16997"/>
<dbReference type="OrthoDB" id="5105531at2759"/>
<dbReference type="EMBL" id="DS022257">
    <property type="protein sequence ID" value="EWG52581.1"/>
    <property type="molecule type" value="Genomic_DNA"/>
</dbReference>
<name>W7MND1_GIBM7</name>
<feature type="compositionally biased region" description="Polar residues" evidence="1">
    <location>
        <begin position="1"/>
        <end position="24"/>
    </location>
</feature>
<feature type="region of interest" description="Disordered" evidence="1">
    <location>
        <begin position="1"/>
        <end position="68"/>
    </location>
</feature>
<keyword evidence="3" id="KW-1185">Reference proteome</keyword>
<evidence type="ECO:0000256" key="1">
    <source>
        <dbReference type="SAM" id="MobiDB-lite"/>
    </source>
</evidence>
<accession>W7MND1</accession>
<organism evidence="2 3">
    <name type="scientific">Gibberella moniliformis (strain M3125 / FGSC 7600)</name>
    <name type="common">Maize ear and stalk rot fungus</name>
    <name type="synonym">Fusarium verticillioides</name>
    <dbReference type="NCBI Taxonomy" id="334819"/>
    <lineage>
        <taxon>Eukaryota</taxon>
        <taxon>Fungi</taxon>
        <taxon>Dikarya</taxon>
        <taxon>Ascomycota</taxon>
        <taxon>Pezizomycotina</taxon>
        <taxon>Sordariomycetes</taxon>
        <taxon>Hypocreomycetidae</taxon>
        <taxon>Hypocreales</taxon>
        <taxon>Nectriaceae</taxon>
        <taxon>Fusarium</taxon>
        <taxon>Fusarium fujikuroi species complex</taxon>
    </lineage>
</organism>
<dbReference type="VEuPathDB" id="FungiDB:FVEG_16997"/>